<evidence type="ECO:0000256" key="2">
    <source>
        <dbReference type="ARBA" id="ARBA00012438"/>
    </source>
</evidence>
<evidence type="ECO:0000256" key="5">
    <source>
        <dbReference type="ARBA" id="ARBA00022741"/>
    </source>
</evidence>
<comment type="catalytic activity">
    <reaction evidence="1">
        <text>ATP + protein L-histidine = ADP + protein N-phospho-L-histidine.</text>
        <dbReference type="EC" id="2.7.13.3"/>
    </reaction>
</comment>
<dbReference type="PANTHER" id="PTHR41523">
    <property type="entry name" value="TWO-COMPONENT SYSTEM SENSOR PROTEIN"/>
    <property type="match status" value="1"/>
</dbReference>
<dbReference type="Proteomes" id="UP001549031">
    <property type="component" value="Unassembled WGS sequence"/>
</dbReference>
<dbReference type="GO" id="GO:0016301">
    <property type="term" value="F:kinase activity"/>
    <property type="evidence" value="ECO:0007669"/>
    <property type="project" value="UniProtKB-KW"/>
</dbReference>
<evidence type="ECO:0000256" key="7">
    <source>
        <dbReference type="ARBA" id="ARBA00022840"/>
    </source>
</evidence>
<sequence>MQATVFAALEPLGVLNGGRVDANGQKVVLNSSALMAINLILHEVGTNAVKYGALSKERGRITIQWALLADEGSDMLHLDWREEGGP</sequence>
<gene>
    <name evidence="8" type="ORF">ABID21_003531</name>
</gene>
<evidence type="ECO:0000256" key="1">
    <source>
        <dbReference type="ARBA" id="ARBA00000085"/>
    </source>
</evidence>
<keyword evidence="9" id="KW-1185">Reference proteome</keyword>
<protein>
    <recommendedName>
        <fullName evidence="2">histidine kinase</fullName>
        <ecNumber evidence="2">2.7.13.3</ecNumber>
    </recommendedName>
</protein>
<evidence type="ECO:0000256" key="6">
    <source>
        <dbReference type="ARBA" id="ARBA00022777"/>
    </source>
</evidence>
<evidence type="ECO:0000313" key="9">
    <source>
        <dbReference type="Proteomes" id="UP001549031"/>
    </source>
</evidence>
<keyword evidence="4" id="KW-0808">Transferase</keyword>
<accession>A0ABV2HA39</accession>
<name>A0ABV2HA39_9HYPH</name>
<dbReference type="InterPro" id="IPR036890">
    <property type="entry name" value="HATPase_C_sf"/>
</dbReference>
<keyword evidence="7" id="KW-0067">ATP-binding</keyword>
<keyword evidence="3" id="KW-0597">Phosphoprotein</keyword>
<comment type="caution">
    <text evidence="8">The sequence shown here is derived from an EMBL/GenBank/DDBJ whole genome shotgun (WGS) entry which is preliminary data.</text>
</comment>
<dbReference type="EMBL" id="JBEPLJ010000014">
    <property type="protein sequence ID" value="MET3587406.1"/>
    <property type="molecule type" value="Genomic_DNA"/>
</dbReference>
<dbReference type="PANTHER" id="PTHR41523:SF8">
    <property type="entry name" value="ETHYLENE RESPONSE SENSOR PROTEIN"/>
    <property type="match status" value="1"/>
</dbReference>
<evidence type="ECO:0000256" key="3">
    <source>
        <dbReference type="ARBA" id="ARBA00022553"/>
    </source>
</evidence>
<dbReference type="Gene3D" id="3.30.565.10">
    <property type="entry name" value="Histidine kinase-like ATPase, C-terminal domain"/>
    <property type="match status" value="1"/>
</dbReference>
<organism evidence="8 9">
    <name type="scientific">Pseudorhizobium tarimense</name>
    <dbReference type="NCBI Taxonomy" id="1079109"/>
    <lineage>
        <taxon>Bacteria</taxon>
        <taxon>Pseudomonadati</taxon>
        <taxon>Pseudomonadota</taxon>
        <taxon>Alphaproteobacteria</taxon>
        <taxon>Hyphomicrobiales</taxon>
        <taxon>Rhizobiaceae</taxon>
        <taxon>Rhizobium/Agrobacterium group</taxon>
        <taxon>Pseudorhizobium</taxon>
    </lineage>
</organism>
<dbReference type="EC" id="2.7.13.3" evidence="2"/>
<dbReference type="RefSeq" id="WP_247245299.1">
    <property type="nucleotide sequence ID" value="NZ_JALJRA010000014.1"/>
</dbReference>
<proteinExistence type="predicted"/>
<evidence type="ECO:0000313" key="8">
    <source>
        <dbReference type="EMBL" id="MET3587406.1"/>
    </source>
</evidence>
<keyword evidence="5" id="KW-0547">Nucleotide-binding</keyword>
<evidence type="ECO:0000256" key="4">
    <source>
        <dbReference type="ARBA" id="ARBA00022679"/>
    </source>
</evidence>
<reference evidence="8 9" key="1">
    <citation type="submission" date="2024-06" db="EMBL/GenBank/DDBJ databases">
        <title>Genomic Encyclopedia of Type Strains, Phase IV (KMG-IV): sequencing the most valuable type-strain genomes for metagenomic binning, comparative biology and taxonomic classification.</title>
        <authorList>
            <person name="Goeker M."/>
        </authorList>
    </citation>
    <scope>NUCLEOTIDE SEQUENCE [LARGE SCALE GENOMIC DNA]</scope>
    <source>
        <strain evidence="8 9">DSM 105042</strain>
    </source>
</reference>
<keyword evidence="6 8" id="KW-0418">Kinase</keyword>